<gene>
    <name evidence="1" type="ORF">ENH_00070670</name>
</gene>
<accession>U6N2G8</accession>
<dbReference type="RefSeq" id="XP_013437970.1">
    <property type="nucleotide sequence ID" value="XM_013582516.1"/>
</dbReference>
<dbReference type="OrthoDB" id="347139at2759"/>
<dbReference type="InterPro" id="IPR036610">
    <property type="entry name" value="PEBP-like_sf"/>
</dbReference>
<reference evidence="1" key="1">
    <citation type="submission" date="2013-10" db="EMBL/GenBank/DDBJ databases">
        <title>Genomic analysis of the causative agents of coccidiosis in chickens.</title>
        <authorList>
            <person name="Reid A.J."/>
            <person name="Blake D."/>
            <person name="Billington K."/>
            <person name="Browne H."/>
            <person name="Dunn M."/>
            <person name="Hung S."/>
            <person name="Kawahara F."/>
            <person name="Miranda-Saavedra D."/>
            <person name="Mourier T."/>
            <person name="Nagra H."/>
            <person name="Otto T.D."/>
            <person name="Rawlings N."/>
            <person name="Sanchez A."/>
            <person name="Sanders M."/>
            <person name="Subramaniam C."/>
            <person name="Tay Y."/>
            <person name="Dear P."/>
            <person name="Doerig C."/>
            <person name="Gruber A."/>
            <person name="Parkinson J."/>
            <person name="Shirley M."/>
            <person name="Wan K.L."/>
            <person name="Berriman M."/>
            <person name="Tomley F."/>
            <person name="Pain A."/>
        </authorList>
    </citation>
    <scope>NUCLEOTIDE SEQUENCE [LARGE SCALE GENOMIC DNA]</scope>
    <source>
        <strain evidence="1">Houghton</strain>
    </source>
</reference>
<dbReference type="AlphaFoldDB" id="U6N2G8"/>
<sequence>MSFSKDIKRFQLARVLALCLTIACDRSPSAGAVQLSRATRLRDLRHHKVPHGSFDYVHLQPSAAPLSGIETAETETEAFEEEGAEFAWPTSQYGEEADGHRDMIFLEAHNGASSLSEHSSHRGSVSCSVSFSEGYRTSPIVEVTGKTSATDTATAVFVDETARFWVHGVKTNVSIPSTFRFEGNGAGGDYADIHPPPGTGAHHYTVVLYKGQLEQGPLLLSISGTPWSNRRRAVGSLRAIEGDLKKQNAGKQVEELCRCTVQVSHEDLSQEG</sequence>
<evidence type="ECO:0000313" key="2">
    <source>
        <dbReference type="Proteomes" id="UP000030754"/>
    </source>
</evidence>
<keyword evidence="2" id="KW-1185">Reference proteome</keyword>
<dbReference type="EMBL" id="HG725744">
    <property type="protein sequence ID" value="CDJ69504.1"/>
    <property type="molecule type" value="Genomic_DNA"/>
</dbReference>
<proteinExistence type="predicted"/>
<organism evidence="1 2">
    <name type="scientific">Eimeria necatrix</name>
    <dbReference type="NCBI Taxonomy" id="51315"/>
    <lineage>
        <taxon>Eukaryota</taxon>
        <taxon>Sar</taxon>
        <taxon>Alveolata</taxon>
        <taxon>Apicomplexa</taxon>
        <taxon>Conoidasida</taxon>
        <taxon>Coccidia</taxon>
        <taxon>Eucoccidiorida</taxon>
        <taxon>Eimeriorina</taxon>
        <taxon>Eimeriidae</taxon>
        <taxon>Eimeria</taxon>
    </lineage>
</organism>
<dbReference type="InterPro" id="IPR008914">
    <property type="entry name" value="PEBP"/>
</dbReference>
<evidence type="ECO:0008006" key="3">
    <source>
        <dbReference type="Google" id="ProtNLM"/>
    </source>
</evidence>
<name>U6N2G8_9EIME</name>
<dbReference type="Proteomes" id="UP000030754">
    <property type="component" value="Unassembled WGS sequence"/>
</dbReference>
<dbReference type="VEuPathDB" id="ToxoDB:ENH_00070670"/>
<dbReference type="Gene3D" id="3.90.280.10">
    <property type="entry name" value="PEBP-like"/>
    <property type="match status" value="1"/>
</dbReference>
<protein>
    <recommendedName>
        <fullName evidence="3">Phosphatidylethanolamine-binding protein</fullName>
    </recommendedName>
</protein>
<evidence type="ECO:0000313" key="1">
    <source>
        <dbReference type="EMBL" id="CDJ69504.1"/>
    </source>
</evidence>
<dbReference type="GeneID" id="25477199"/>
<dbReference type="Pfam" id="PF01161">
    <property type="entry name" value="PBP"/>
    <property type="match status" value="1"/>
</dbReference>
<reference evidence="1" key="2">
    <citation type="submission" date="2013-10" db="EMBL/GenBank/DDBJ databases">
        <authorList>
            <person name="Aslett M."/>
        </authorList>
    </citation>
    <scope>NUCLEOTIDE SEQUENCE [LARGE SCALE GENOMIC DNA]</scope>
    <source>
        <strain evidence="1">Houghton</strain>
    </source>
</reference>
<dbReference type="SUPFAM" id="SSF49777">
    <property type="entry name" value="PEBP-like"/>
    <property type="match status" value="1"/>
</dbReference>